<dbReference type="Proteomes" id="UP001221898">
    <property type="component" value="Unassembled WGS sequence"/>
</dbReference>
<dbReference type="AlphaFoldDB" id="A0AAD7T5W1"/>
<dbReference type="PANTHER" id="PTHR35069:SF1">
    <property type="entry name" value="CILIA- AND FLAGELLA-ASSOCIATED PROTEIN 95"/>
    <property type="match status" value="1"/>
</dbReference>
<sequence>MYSKRHKPREAEPKEYDFTAFPERERSLHKSTYSNFGTCVNTGWSTTTGDQLSQRHLETKCEVIDTRRSMVHADLFHSVILDRETDWPKAGHNVVLPRHRPGHNQIDLKTTYGQDYLPRYIHSKKECKVTHEQLEDSGAFRKRISQFTDAANFRRAGRNTWQDESRAYRTVAPKLTNPICP</sequence>
<organism evidence="1 2">
    <name type="scientific">Aldrovandia affinis</name>
    <dbReference type="NCBI Taxonomy" id="143900"/>
    <lineage>
        <taxon>Eukaryota</taxon>
        <taxon>Metazoa</taxon>
        <taxon>Chordata</taxon>
        <taxon>Craniata</taxon>
        <taxon>Vertebrata</taxon>
        <taxon>Euteleostomi</taxon>
        <taxon>Actinopterygii</taxon>
        <taxon>Neopterygii</taxon>
        <taxon>Teleostei</taxon>
        <taxon>Notacanthiformes</taxon>
        <taxon>Halosauridae</taxon>
        <taxon>Aldrovandia</taxon>
    </lineage>
</organism>
<dbReference type="InterPro" id="IPR027905">
    <property type="entry name" value="CFAP95"/>
</dbReference>
<dbReference type="GO" id="GO:0005886">
    <property type="term" value="C:plasma membrane"/>
    <property type="evidence" value="ECO:0007669"/>
    <property type="project" value="TreeGrafter"/>
</dbReference>
<proteinExistence type="predicted"/>
<dbReference type="EMBL" id="JAINUG010000011">
    <property type="protein sequence ID" value="KAJ8414962.1"/>
    <property type="molecule type" value="Genomic_DNA"/>
</dbReference>
<dbReference type="PANTHER" id="PTHR35069">
    <property type="entry name" value="PROTEIN C9ORF135"/>
    <property type="match status" value="1"/>
</dbReference>
<reference evidence="1" key="1">
    <citation type="journal article" date="2023" name="Science">
        <title>Genome structures resolve the early diversification of teleost fishes.</title>
        <authorList>
            <person name="Parey E."/>
            <person name="Louis A."/>
            <person name="Montfort J."/>
            <person name="Bouchez O."/>
            <person name="Roques C."/>
            <person name="Iampietro C."/>
            <person name="Lluch J."/>
            <person name="Castinel A."/>
            <person name="Donnadieu C."/>
            <person name="Desvignes T."/>
            <person name="Floi Bucao C."/>
            <person name="Jouanno E."/>
            <person name="Wen M."/>
            <person name="Mejri S."/>
            <person name="Dirks R."/>
            <person name="Jansen H."/>
            <person name="Henkel C."/>
            <person name="Chen W.J."/>
            <person name="Zahm M."/>
            <person name="Cabau C."/>
            <person name="Klopp C."/>
            <person name="Thompson A.W."/>
            <person name="Robinson-Rechavi M."/>
            <person name="Braasch I."/>
            <person name="Lecointre G."/>
            <person name="Bobe J."/>
            <person name="Postlethwait J.H."/>
            <person name="Berthelot C."/>
            <person name="Roest Crollius H."/>
            <person name="Guiguen Y."/>
        </authorList>
    </citation>
    <scope>NUCLEOTIDE SEQUENCE</scope>
    <source>
        <strain evidence="1">NC1722</strain>
    </source>
</reference>
<dbReference type="Pfam" id="PF15139">
    <property type="entry name" value="CFAP95"/>
    <property type="match status" value="1"/>
</dbReference>
<gene>
    <name evidence="1" type="ORF">AAFF_G00024850</name>
</gene>
<comment type="caution">
    <text evidence="1">The sequence shown here is derived from an EMBL/GenBank/DDBJ whole genome shotgun (WGS) entry which is preliminary data.</text>
</comment>
<name>A0AAD7T5W1_9TELE</name>
<keyword evidence="2" id="KW-1185">Reference proteome</keyword>
<accession>A0AAD7T5W1</accession>
<evidence type="ECO:0000313" key="2">
    <source>
        <dbReference type="Proteomes" id="UP001221898"/>
    </source>
</evidence>
<protein>
    <submittedName>
        <fullName evidence="1">Uncharacterized protein</fullName>
    </submittedName>
</protein>
<evidence type="ECO:0000313" key="1">
    <source>
        <dbReference type="EMBL" id="KAJ8414962.1"/>
    </source>
</evidence>